<evidence type="ECO:0000313" key="2">
    <source>
        <dbReference type="Proteomes" id="UP000694892"/>
    </source>
</evidence>
<gene>
    <name evidence="1" type="ORF">XELAEV_180380583mg</name>
</gene>
<feature type="non-terminal residue" evidence="1">
    <location>
        <position position="1"/>
    </location>
</feature>
<dbReference type="EMBL" id="CM004479">
    <property type="protein sequence ID" value="OCT71152.1"/>
    <property type="molecule type" value="Genomic_DNA"/>
</dbReference>
<name>A0A974CDE3_XENLA</name>
<proteinExistence type="predicted"/>
<feature type="non-terminal residue" evidence="1">
    <location>
        <position position="12"/>
    </location>
</feature>
<dbReference type="Proteomes" id="UP000694892">
    <property type="component" value="Chromosome 7S"/>
</dbReference>
<sequence>IPEVNDACAEHP</sequence>
<reference evidence="2" key="1">
    <citation type="journal article" date="2016" name="Nature">
        <title>Genome evolution in the allotetraploid frog Xenopus laevis.</title>
        <authorList>
            <person name="Session A.M."/>
            <person name="Uno Y."/>
            <person name="Kwon T."/>
            <person name="Chapman J.A."/>
            <person name="Toyoda A."/>
            <person name="Takahashi S."/>
            <person name="Fukui A."/>
            <person name="Hikosaka A."/>
            <person name="Suzuki A."/>
            <person name="Kondo M."/>
            <person name="van Heeringen S.J."/>
            <person name="Quigley I."/>
            <person name="Heinz S."/>
            <person name="Ogino H."/>
            <person name="Ochi H."/>
            <person name="Hellsten U."/>
            <person name="Lyons J.B."/>
            <person name="Simakov O."/>
            <person name="Putnam N."/>
            <person name="Stites J."/>
            <person name="Kuroki Y."/>
            <person name="Tanaka T."/>
            <person name="Michiue T."/>
            <person name="Watanabe M."/>
            <person name="Bogdanovic O."/>
            <person name="Lister R."/>
            <person name="Georgiou G."/>
            <person name="Paranjpe S.S."/>
            <person name="van Kruijsbergen I."/>
            <person name="Shu S."/>
            <person name="Carlson J."/>
            <person name="Kinoshita T."/>
            <person name="Ohta Y."/>
            <person name="Mawaribuchi S."/>
            <person name="Jenkins J."/>
            <person name="Grimwood J."/>
            <person name="Schmutz J."/>
            <person name="Mitros T."/>
            <person name="Mozaffari S.V."/>
            <person name="Suzuki Y."/>
            <person name="Haramoto Y."/>
            <person name="Yamamoto T.S."/>
            <person name="Takagi C."/>
            <person name="Heald R."/>
            <person name="Miller K."/>
            <person name="Haudenschild C."/>
            <person name="Kitzman J."/>
            <person name="Nakayama T."/>
            <person name="Izutsu Y."/>
            <person name="Robert J."/>
            <person name="Fortriede J."/>
            <person name="Burns K."/>
            <person name="Lotay V."/>
            <person name="Karimi K."/>
            <person name="Yasuoka Y."/>
            <person name="Dichmann D.S."/>
            <person name="Flajnik M.F."/>
            <person name="Houston D.W."/>
            <person name="Shendure J."/>
            <person name="DuPasquier L."/>
            <person name="Vize P.D."/>
            <person name="Zorn A.M."/>
            <person name="Ito M."/>
            <person name="Marcotte E.M."/>
            <person name="Wallingford J.B."/>
            <person name="Ito Y."/>
            <person name="Asashima M."/>
            <person name="Ueno N."/>
            <person name="Matsuda Y."/>
            <person name="Veenstra G.J."/>
            <person name="Fujiyama A."/>
            <person name="Harland R.M."/>
            <person name="Taira M."/>
            <person name="Rokhsar D.S."/>
        </authorList>
    </citation>
    <scope>NUCLEOTIDE SEQUENCE [LARGE SCALE GENOMIC DNA]</scope>
    <source>
        <strain evidence="2">J</strain>
    </source>
</reference>
<organism evidence="1 2">
    <name type="scientific">Xenopus laevis</name>
    <name type="common">African clawed frog</name>
    <dbReference type="NCBI Taxonomy" id="8355"/>
    <lineage>
        <taxon>Eukaryota</taxon>
        <taxon>Metazoa</taxon>
        <taxon>Chordata</taxon>
        <taxon>Craniata</taxon>
        <taxon>Vertebrata</taxon>
        <taxon>Euteleostomi</taxon>
        <taxon>Amphibia</taxon>
        <taxon>Batrachia</taxon>
        <taxon>Anura</taxon>
        <taxon>Pipoidea</taxon>
        <taxon>Pipidae</taxon>
        <taxon>Xenopodinae</taxon>
        <taxon>Xenopus</taxon>
        <taxon>Xenopus</taxon>
    </lineage>
</organism>
<accession>A0A974CDE3</accession>
<evidence type="ECO:0000313" key="1">
    <source>
        <dbReference type="EMBL" id="OCT71152.1"/>
    </source>
</evidence>
<protein>
    <submittedName>
        <fullName evidence="1">Uncharacterized protein</fullName>
    </submittedName>
</protein>